<feature type="compositionally biased region" description="Polar residues" evidence="1">
    <location>
        <begin position="14"/>
        <end position="36"/>
    </location>
</feature>
<gene>
    <name evidence="2" type="ORF">CkaCkLH20_06590</name>
</gene>
<feature type="compositionally biased region" description="Basic and acidic residues" evidence="1">
    <location>
        <begin position="602"/>
        <end position="626"/>
    </location>
</feature>
<protein>
    <submittedName>
        <fullName evidence="2">Histone deacetylation protein rxt3</fullName>
    </submittedName>
</protein>
<dbReference type="AlphaFoldDB" id="A0A9P6I517"/>
<accession>A0A9P6I517</accession>
<dbReference type="RefSeq" id="XP_038745605.1">
    <property type="nucleotide sequence ID" value="XM_038889307.1"/>
</dbReference>
<feature type="compositionally biased region" description="Pro residues" evidence="1">
    <location>
        <begin position="281"/>
        <end position="291"/>
    </location>
</feature>
<evidence type="ECO:0000313" key="2">
    <source>
        <dbReference type="EMBL" id="KAF9876144.1"/>
    </source>
</evidence>
<evidence type="ECO:0000256" key="1">
    <source>
        <dbReference type="SAM" id="MobiDB-lite"/>
    </source>
</evidence>
<reference evidence="2" key="1">
    <citation type="submission" date="2020-03" db="EMBL/GenBank/DDBJ databases">
        <authorList>
            <person name="He L."/>
        </authorList>
    </citation>
    <scope>NUCLEOTIDE SEQUENCE</scope>
    <source>
        <strain evidence="2">CkLH20</strain>
    </source>
</reference>
<dbReference type="Proteomes" id="UP000781932">
    <property type="component" value="Unassembled WGS sequence"/>
</dbReference>
<dbReference type="InterPro" id="IPR036609">
    <property type="entry name" value="LCCL_sf"/>
</dbReference>
<sequence length="1060" mass="117296">MDPRQPPQHPFSRNPASQYSRSPFPPNQTNTSTPNQSPFPPASSHQPPSNPPYADHQRRSSETHYYGPGPRSYPQDQASGPPPPPSGHSRHPSSSSLPPGPPMNRNMPPPASPPQPGNPQPPHHHYGLPAPRGPHPNAGHPTSFPGGRELPALGSIPRTGSTGSSMSISSMLGAPPPQRDSQPPPSHYGPPPATGASSGPTFAPSIQASPRMHSASSEYPPSGYRRPQTPDLGRPYDPRGSAAASPQGAYSTTPEVQRYGTPQGVYHQRGPSAQDGRDPNRMPPGPPPRPTSQPKSFATMPPRPVDMGRNNGPEEMYQRREEMPRGAMEYNPERTGLKAMGFDERYRVERERREELEFRERERRERLKKCHAVSRLRHLAAHPNIESKVPGRLGSLSRLSSLGCLTILPACTHDIKSILLPPLPTSRIRPIQRQLLNINNHRTQIGLLPRIMLNSPFLDSHPSLSTSPLNLQSGNGPPTFLLSHSRLRHIAARRRKGHHHRRLRIAQLMALQSTTPRATDLPMNIPTMRKGTYWRFKRPIARVAYPLCRRQFKAPRHSYQARLESPVSRANSDLPYTNASLARRDETDSAAHESGPDAAPKAPREGAKGRRRKLKEEDNKGDDDSTGRLTPVSGAKRPKTHHHHHGATPFKNVKGTTTPVPSPTGLASDLPAVHYHNAPRPANQLAHQTKEAPAKAAVQSPTAVIPPKTKTIVKSQAVLEWVADRPRTHLGDVLYEPEIKPARQIPNVVSDRGFSTTPTPLPWHMIKDKENCTLTVKVPKIHLTHVSRQEITTRRALWGTDIYTDDSDIIAACIHGGWIRGAWPKEVDTDMLDLDRGLDAPEKDVPANKRRKEKEKEENARQEANMATFLDKPPKTGPVSIQADRDMHVSVLILPRLEKYSSTTRFGIQSRAWGGRVNGRMSIHDGLSFQIMGIRWVTNGAGTQARLRGKGRRERMRRAMGEMNAASRGLNGAEVEREKQRLDKIRGEIVSGTWWKRDEARENGVGKEEKVPSEGDKENRPADERLPDRATNGVTIGAASDKADKMDVDENTKKVDAPTS</sequence>
<dbReference type="Gene3D" id="2.170.130.20">
    <property type="entry name" value="LCCL-like domain"/>
    <property type="match status" value="1"/>
</dbReference>
<organism evidence="2 3">
    <name type="scientific">Colletotrichum karsti</name>
    <dbReference type="NCBI Taxonomy" id="1095194"/>
    <lineage>
        <taxon>Eukaryota</taxon>
        <taxon>Fungi</taxon>
        <taxon>Dikarya</taxon>
        <taxon>Ascomycota</taxon>
        <taxon>Pezizomycotina</taxon>
        <taxon>Sordariomycetes</taxon>
        <taxon>Hypocreomycetidae</taxon>
        <taxon>Glomerellales</taxon>
        <taxon>Glomerellaceae</taxon>
        <taxon>Colletotrichum</taxon>
        <taxon>Colletotrichum boninense species complex</taxon>
    </lineage>
</organism>
<feature type="region of interest" description="Disordered" evidence="1">
    <location>
        <begin position="834"/>
        <end position="881"/>
    </location>
</feature>
<name>A0A9P6I517_9PEZI</name>
<feature type="compositionally biased region" description="Basic and acidic residues" evidence="1">
    <location>
        <begin position="834"/>
        <end position="847"/>
    </location>
</feature>
<feature type="region of interest" description="Disordered" evidence="1">
    <location>
        <begin position="556"/>
        <end position="669"/>
    </location>
</feature>
<feature type="compositionally biased region" description="Pro residues" evidence="1">
    <location>
        <begin position="174"/>
        <end position="193"/>
    </location>
</feature>
<reference evidence="2" key="2">
    <citation type="submission" date="2020-11" db="EMBL/GenBank/DDBJ databases">
        <title>Whole genome sequencing of Colletotrichum sp.</title>
        <authorList>
            <person name="Li H."/>
        </authorList>
    </citation>
    <scope>NUCLEOTIDE SEQUENCE</scope>
    <source>
        <strain evidence="2">CkLH20</strain>
    </source>
</reference>
<feature type="compositionally biased region" description="Basic and acidic residues" evidence="1">
    <location>
        <begin position="1001"/>
        <end position="1028"/>
    </location>
</feature>
<comment type="caution">
    <text evidence="2">The sequence shown here is derived from an EMBL/GenBank/DDBJ whole genome shotgun (WGS) entry which is preliminary data.</text>
</comment>
<feature type="region of interest" description="Disordered" evidence="1">
    <location>
        <begin position="1001"/>
        <end position="1060"/>
    </location>
</feature>
<proteinExistence type="predicted"/>
<dbReference type="OrthoDB" id="3596986at2759"/>
<feature type="compositionally biased region" description="Basic and acidic residues" evidence="1">
    <location>
        <begin position="582"/>
        <end position="595"/>
    </location>
</feature>
<feature type="compositionally biased region" description="Polar residues" evidence="1">
    <location>
        <begin position="568"/>
        <end position="580"/>
    </location>
</feature>
<feature type="compositionally biased region" description="Polar residues" evidence="1">
    <location>
        <begin position="204"/>
        <end position="219"/>
    </location>
</feature>
<feature type="compositionally biased region" description="Low complexity" evidence="1">
    <location>
        <begin position="159"/>
        <end position="171"/>
    </location>
</feature>
<feature type="region of interest" description="Disordered" evidence="1">
    <location>
        <begin position="1"/>
        <end position="312"/>
    </location>
</feature>
<dbReference type="InterPro" id="IPR013951">
    <property type="entry name" value="Rxt3"/>
</dbReference>
<keyword evidence="3" id="KW-1185">Reference proteome</keyword>
<feature type="compositionally biased region" description="Pro residues" evidence="1">
    <location>
        <begin position="98"/>
        <end position="121"/>
    </location>
</feature>
<evidence type="ECO:0000313" key="3">
    <source>
        <dbReference type="Proteomes" id="UP000781932"/>
    </source>
</evidence>
<dbReference type="GeneID" id="62162381"/>
<dbReference type="EMBL" id="JAATWM020000019">
    <property type="protein sequence ID" value="KAF9876144.1"/>
    <property type="molecule type" value="Genomic_DNA"/>
</dbReference>
<feature type="compositionally biased region" description="Basic residues" evidence="1">
    <location>
        <begin position="636"/>
        <end position="646"/>
    </location>
</feature>
<dbReference type="Pfam" id="PF08642">
    <property type="entry name" value="Rxt3"/>
    <property type="match status" value="1"/>
</dbReference>
<feature type="compositionally biased region" description="Basic and acidic residues" evidence="1">
    <location>
        <begin position="1041"/>
        <end position="1060"/>
    </location>
</feature>